<evidence type="ECO:0000313" key="3">
    <source>
        <dbReference type="Proteomes" id="UP001454036"/>
    </source>
</evidence>
<evidence type="ECO:0000313" key="2">
    <source>
        <dbReference type="EMBL" id="GAA0156475.1"/>
    </source>
</evidence>
<protein>
    <submittedName>
        <fullName evidence="2">Uncharacterized protein</fullName>
    </submittedName>
</protein>
<gene>
    <name evidence="2" type="ORF">LIER_43362</name>
</gene>
<name>A0AAV3PXS9_LITER</name>
<dbReference type="PANTHER" id="PTHR24559:SF444">
    <property type="entry name" value="REVERSE TRANSCRIPTASE DOMAIN-CONTAINING PROTEIN"/>
    <property type="match status" value="1"/>
</dbReference>
<evidence type="ECO:0000256" key="1">
    <source>
        <dbReference type="SAM" id="MobiDB-lite"/>
    </source>
</evidence>
<proteinExistence type="predicted"/>
<organism evidence="2 3">
    <name type="scientific">Lithospermum erythrorhizon</name>
    <name type="common">Purple gromwell</name>
    <name type="synonym">Lithospermum officinale var. erythrorhizon</name>
    <dbReference type="NCBI Taxonomy" id="34254"/>
    <lineage>
        <taxon>Eukaryota</taxon>
        <taxon>Viridiplantae</taxon>
        <taxon>Streptophyta</taxon>
        <taxon>Embryophyta</taxon>
        <taxon>Tracheophyta</taxon>
        <taxon>Spermatophyta</taxon>
        <taxon>Magnoliopsida</taxon>
        <taxon>eudicotyledons</taxon>
        <taxon>Gunneridae</taxon>
        <taxon>Pentapetalae</taxon>
        <taxon>asterids</taxon>
        <taxon>lamiids</taxon>
        <taxon>Boraginales</taxon>
        <taxon>Boraginaceae</taxon>
        <taxon>Boraginoideae</taxon>
        <taxon>Lithospermeae</taxon>
        <taxon>Lithospermum</taxon>
    </lineage>
</organism>
<dbReference type="EMBL" id="BAABME010034576">
    <property type="protein sequence ID" value="GAA0156475.1"/>
    <property type="molecule type" value="Genomic_DNA"/>
</dbReference>
<feature type="compositionally biased region" description="Basic and acidic residues" evidence="1">
    <location>
        <begin position="14"/>
        <end position="31"/>
    </location>
</feature>
<feature type="region of interest" description="Disordered" evidence="1">
    <location>
        <begin position="1"/>
        <end position="33"/>
    </location>
</feature>
<sequence length="182" mass="21052">MSIGETTESELQDNDPKDLESHKRGEPHEDLQTIAFEKGNADRFFRIGTKLDKEHREALVTLIKNPSFKPVKQKKRNFSDDKNRAIQKEVEELVATKAISERQFPEWIANVVMVKKSNNKWRMCIDFTSLNKACPKDYYALPCFGRLVYGSAGHEIFDFLDASRISSDPSRRRQLGENHLHN</sequence>
<dbReference type="SUPFAM" id="SSF56672">
    <property type="entry name" value="DNA/RNA polymerases"/>
    <property type="match status" value="1"/>
</dbReference>
<reference evidence="2 3" key="1">
    <citation type="submission" date="2024-01" db="EMBL/GenBank/DDBJ databases">
        <title>The complete chloroplast genome sequence of Lithospermum erythrorhizon: insights into the phylogenetic relationship among Boraginaceae species and the maternal lineages of purple gromwells.</title>
        <authorList>
            <person name="Okada T."/>
            <person name="Watanabe K."/>
        </authorList>
    </citation>
    <scope>NUCLEOTIDE SEQUENCE [LARGE SCALE GENOMIC DNA]</scope>
</reference>
<dbReference type="PANTHER" id="PTHR24559">
    <property type="entry name" value="TRANSPOSON TY3-I GAG-POL POLYPROTEIN"/>
    <property type="match status" value="1"/>
</dbReference>
<accession>A0AAV3PXS9</accession>
<comment type="caution">
    <text evidence="2">The sequence shown here is derived from an EMBL/GenBank/DDBJ whole genome shotgun (WGS) entry which is preliminary data.</text>
</comment>
<dbReference type="Gene3D" id="3.10.10.10">
    <property type="entry name" value="HIV Type 1 Reverse Transcriptase, subunit A, domain 1"/>
    <property type="match status" value="1"/>
</dbReference>
<dbReference type="AlphaFoldDB" id="A0AAV3PXS9"/>
<dbReference type="Proteomes" id="UP001454036">
    <property type="component" value="Unassembled WGS sequence"/>
</dbReference>
<keyword evidence="3" id="KW-1185">Reference proteome</keyword>
<dbReference type="InterPro" id="IPR053134">
    <property type="entry name" value="RNA-dir_DNA_polymerase"/>
</dbReference>
<dbReference type="InterPro" id="IPR043502">
    <property type="entry name" value="DNA/RNA_pol_sf"/>
</dbReference>